<reference evidence="1" key="1">
    <citation type="submission" date="2020-04" db="EMBL/GenBank/DDBJ databases">
        <authorList>
            <person name="Chiriac C."/>
            <person name="Salcher M."/>
            <person name="Ghai R."/>
            <person name="Kavagutti S V."/>
        </authorList>
    </citation>
    <scope>NUCLEOTIDE SEQUENCE</scope>
</reference>
<gene>
    <name evidence="1" type="ORF">UFOVP648_13</name>
</gene>
<evidence type="ECO:0000313" key="1">
    <source>
        <dbReference type="EMBL" id="CAB4154533.1"/>
    </source>
</evidence>
<accession>A0A6J5N6I3</accession>
<proteinExistence type="predicted"/>
<name>A0A6J5N6I3_9CAUD</name>
<organism evidence="1">
    <name type="scientific">uncultured Caudovirales phage</name>
    <dbReference type="NCBI Taxonomy" id="2100421"/>
    <lineage>
        <taxon>Viruses</taxon>
        <taxon>Duplodnaviria</taxon>
        <taxon>Heunggongvirae</taxon>
        <taxon>Uroviricota</taxon>
        <taxon>Caudoviricetes</taxon>
        <taxon>Peduoviridae</taxon>
        <taxon>Maltschvirus</taxon>
        <taxon>Maltschvirus maltsch</taxon>
    </lineage>
</organism>
<protein>
    <submittedName>
        <fullName evidence="1">Uncharacterized protein</fullName>
    </submittedName>
</protein>
<sequence length="752" mass="86511">MYNLEIENNRIDLESDFSVVLSYNAYDINNPINKTVGFTYSIKLPRTANNNKSFSYIGEENVIDKFKQTEFDCILYYDNIEIIKGIFYLDEIYTDYFAGSIVSDVFNWAKKLPDLNINELTGFEIPFPYSSETLSTFKTIQDYATGKTSANSDINFPFIAYGNYNYGTYDQPINSFEVQGFTHYEHSAGTIYTCEDLPPANYYINSIKNIFKYSDLNVECSIFNLTDGTEKLIIPYVGSAPFQYNWKRLGRVSMIDEIDPRYDLSYDYRYIIYKENYFKNISVPIAVGIGLTSMTDTIKAQWPGILYNVPINANITITGSMVYERSNTIPGVEIKIVRIGNPTITLEDIMYETTLLTGGSTSFTYTADFAKGDVFAVIGVVAKSQYLTRKGLATCNIIINDGDYDLNYMKALPSISCIDYLKDFFNRYGLYPYYNNKNNTVYLLTLEEFIVINNDFTITGIENKKETIFDSSNIGLTNKFDYKDDLTRKDSPFAVTPYKNVDYVPSSNAKIIESIFAITQRRSALFSFKNSSGVISNYLNSVSSIASYDQLIIDRVAVKLSQTLQYVTYNPLTAYVVGSKVIFNGRFYTYIHDVGAYIGQSWYHEPTNPYIGTEDFIGTYNTDKDFDYEPRLLETFKWYSDSGYGFFLGDGKGNKLFFIDAQYKTYGDGIQIWKNIYNKHYLLYRSLINNRSNTIEGNVYIPRHKFNEFINRPIELSYNNDRYILLAVNNYNPQTEIGKVKLIKKVTYQDHL</sequence>
<dbReference type="EMBL" id="LR796618">
    <property type="protein sequence ID" value="CAB4154533.1"/>
    <property type="molecule type" value="Genomic_DNA"/>
</dbReference>